<reference evidence="5 6" key="1">
    <citation type="journal article" date="2023" name="Microbiol. Spectr.">
        <title>Symbiosis of Carpenter Bees with Uncharacterized Lactic Acid Bacteria Showing NAD Auxotrophy.</title>
        <authorList>
            <person name="Kawasaki S."/>
            <person name="Ozawa K."/>
            <person name="Mori T."/>
            <person name="Yamamoto A."/>
            <person name="Ito M."/>
            <person name="Ohkuma M."/>
            <person name="Sakamoto M."/>
            <person name="Matsutani M."/>
        </authorList>
    </citation>
    <scope>NUCLEOTIDE SEQUENCE [LARGE SCALE GENOMIC DNA]</scope>
    <source>
        <strain evidence="5 6">XA3</strain>
    </source>
</reference>
<dbReference type="Pfam" id="PF11797">
    <property type="entry name" value="WxLIP_HBD"/>
    <property type="match status" value="1"/>
</dbReference>
<dbReference type="KEGG" id="xap:XA3_14900"/>
<proteinExistence type="predicted"/>
<feature type="signal peptide" evidence="2">
    <location>
        <begin position="1"/>
        <end position="25"/>
    </location>
</feature>
<dbReference type="RefSeq" id="WP_317634863.1">
    <property type="nucleotide sequence ID" value="NZ_AP026802.1"/>
</dbReference>
<evidence type="ECO:0000259" key="3">
    <source>
        <dbReference type="Pfam" id="PF06030"/>
    </source>
</evidence>
<evidence type="ECO:0000256" key="1">
    <source>
        <dbReference type="SAM" id="Phobius"/>
    </source>
</evidence>
<keyword evidence="1" id="KW-0472">Membrane</keyword>
<feature type="transmembrane region" description="Helical" evidence="1">
    <location>
        <begin position="345"/>
        <end position="365"/>
    </location>
</feature>
<dbReference type="Proteomes" id="UP001321861">
    <property type="component" value="Chromosome"/>
</dbReference>
<evidence type="ECO:0000313" key="5">
    <source>
        <dbReference type="EMBL" id="BDR59049.1"/>
    </source>
</evidence>
<feature type="domain" description="WxL Interacting Protein host binding" evidence="4">
    <location>
        <begin position="163"/>
        <end position="297"/>
    </location>
</feature>
<feature type="transmembrane region" description="Helical" evidence="1">
    <location>
        <begin position="313"/>
        <end position="333"/>
    </location>
</feature>
<keyword evidence="2" id="KW-0732">Signal</keyword>
<sequence>MRAIKKFILACLILVHILAPSQVKAAENPNSDFFVHPQLSEKQLRGVSDFFDVLMEPQETHTLQLNVYNNADQVKDFSIQLENTITNDFGVIEYLHNAKEYDKTLRYKFTDLAISDSTVTVPAKGSAPVSIKVKMPNEKLDGIILGGVRVSGKSSDQKKIGKSSGITNVFSYVIPVKLRQNTKEVPNKLNFLSVKVGKQNYSNVVKVRLQNPQPEILRDLTLTATIYDESGKKEVYPPQTNELKLAPNSNFDYAVSLGDGKIKAGKYFVKLNAKAKELDKEWKKPFQITEARAKEFNDDFALKEGTPSHISTLTIVILLLVIILLSLTIYVIFLQIRKKKAKHLIFWLLIGSALSLATLDNQVYAENVSEATIQLIPMDEKNVKKKETKQDLPATGERHSVINSVAGWFLIGAAGFLIKKREIKK</sequence>
<evidence type="ECO:0000259" key="4">
    <source>
        <dbReference type="Pfam" id="PF11797"/>
    </source>
</evidence>
<dbReference type="InterPro" id="IPR010317">
    <property type="entry name" value="WxLIP_PGBD"/>
</dbReference>
<gene>
    <name evidence="5" type="ORF">XA3_14900</name>
</gene>
<accession>A0AAU9D5H8</accession>
<organism evidence="5 6">
    <name type="scientific">Xylocopilactobacillus apicola</name>
    <dbReference type="NCBI Taxonomy" id="2932184"/>
    <lineage>
        <taxon>Bacteria</taxon>
        <taxon>Bacillati</taxon>
        <taxon>Bacillota</taxon>
        <taxon>Bacilli</taxon>
        <taxon>Lactobacillales</taxon>
        <taxon>Lactobacillaceae</taxon>
        <taxon>Xylocopilactobacillus</taxon>
    </lineage>
</organism>
<name>A0AAU9D5H8_9LACO</name>
<dbReference type="InterPro" id="IPR021759">
    <property type="entry name" value="WxLIP_HBD"/>
</dbReference>
<feature type="chain" id="PRO_5043728655" evidence="2">
    <location>
        <begin position="26"/>
        <end position="425"/>
    </location>
</feature>
<feature type="transmembrane region" description="Helical" evidence="1">
    <location>
        <begin position="401"/>
        <end position="418"/>
    </location>
</feature>
<keyword evidence="1" id="KW-0812">Transmembrane</keyword>
<protein>
    <submittedName>
        <fullName evidence="5">Cell surface protein</fullName>
    </submittedName>
</protein>
<dbReference type="Pfam" id="PF06030">
    <property type="entry name" value="WxLIP_PGBD"/>
    <property type="match status" value="1"/>
</dbReference>
<evidence type="ECO:0000256" key="2">
    <source>
        <dbReference type="SAM" id="SignalP"/>
    </source>
</evidence>
<keyword evidence="6" id="KW-1185">Reference proteome</keyword>
<dbReference type="AlphaFoldDB" id="A0AAU9D5H8"/>
<dbReference type="EMBL" id="AP026802">
    <property type="protein sequence ID" value="BDR59049.1"/>
    <property type="molecule type" value="Genomic_DNA"/>
</dbReference>
<keyword evidence="1" id="KW-1133">Transmembrane helix</keyword>
<evidence type="ECO:0000313" key="6">
    <source>
        <dbReference type="Proteomes" id="UP001321861"/>
    </source>
</evidence>
<feature type="domain" description="WxL Interacting Protein peptidoglycan binding" evidence="3">
    <location>
        <begin position="33"/>
        <end position="151"/>
    </location>
</feature>